<name>A0A562QRY1_9BACI</name>
<dbReference type="Proteomes" id="UP000315711">
    <property type="component" value="Unassembled WGS sequence"/>
</dbReference>
<evidence type="ECO:0000313" key="2">
    <source>
        <dbReference type="Proteomes" id="UP000315711"/>
    </source>
</evidence>
<evidence type="ECO:0000313" key="1">
    <source>
        <dbReference type="EMBL" id="TWI58950.1"/>
    </source>
</evidence>
<dbReference type="OrthoDB" id="2973153at2"/>
<sequence length="47" mass="5642">MYCDRIELKRKQMLDFAEKYGFTAEITVKCSQELDKLLNCFQMNSEE</sequence>
<dbReference type="PANTHER" id="PTHR41263">
    <property type="entry name" value="ASPARTYL-PHOSPHATE PHOSPHATASE YISI"/>
    <property type="match status" value="1"/>
</dbReference>
<dbReference type="Pfam" id="PF09388">
    <property type="entry name" value="SpoOE-like"/>
    <property type="match status" value="1"/>
</dbReference>
<dbReference type="InterPro" id="IPR053028">
    <property type="entry name" value="Spo0E-like_phosphatase"/>
</dbReference>
<dbReference type="PANTHER" id="PTHR41263:SF1">
    <property type="entry name" value="ASPARTYL-PHOSPHATE PHOSPHATASE YISI"/>
    <property type="match status" value="1"/>
</dbReference>
<dbReference type="GO" id="GO:0043937">
    <property type="term" value="P:regulation of sporulation"/>
    <property type="evidence" value="ECO:0007669"/>
    <property type="project" value="InterPro"/>
</dbReference>
<gene>
    <name evidence="1" type="ORF">IQ10_00658</name>
</gene>
<dbReference type="EMBL" id="VLKZ01000002">
    <property type="protein sequence ID" value="TWI58950.1"/>
    <property type="molecule type" value="Genomic_DNA"/>
</dbReference>
<dbReference type="GO" id="GO:0046983">
    <property type="term" value="F:protein dimerization activity"/>
    <property type="evidence" value="ECO:0007669"/>
    <property type="project" value="InterPro"/>
</dbReference>
<comment type="caution">
    <text evidence="1">The sequence shown here is derived from an EMBL/GenBank/DDBJ whole genome shotgun (WGS) entry which is preliminary data.</text>
</comment>
<dbReference type="InterPro" id="IPR018540">
    <property type="entry name" value="Spo0E-like"/>
</dbReference>
<dbReference type="AlphaFoldDB" id="A0A562QRY1"/>
<keyword evidence="2" id="KW-1185">Reference proteome</keyword>
<dbReference type="Gene3D" id="4.10.280.10">
    <property type="entry name" value="Helix-loop-helix DNA-binding domain"/>
    <property type="match status" value="1"/>
</dbReference>
<accession>A0A562QRY1</accession>
<protein>
    <submittedName>
        <fullName evidence="1">Stage 0 sporulation regulatory protein</fullName>
    </submittedName>
</protein>
<organism evidence="1 2">
    <name type="scientific">Halalkalibacter nanhaiisediminis</name>
    <dbReference type="NCBI Taxonomy" id="688079"/>
    <lineage>
        <taxon>Bacteria</taxon>
        <taxon>Bacillati</taxon>
        <taxon>Bacillota</taxon>
        <taxon>Bacilli</taxon>
        <taxon>Bacillales</taxon>
        <taxon>Bacillaceae</taxon>
        <taxon>Halalkalibacter</taxon>
    </lineage>
</organism>
<dbReference type="InterPro" id="IPR037208">
    <property type="entry name" value="Spo0E-like_sf"/>
</dbReference>
<reference evidence="1 2" key="1">
    <citation type="journal article" date="2015" name="Stand. Genomic Sci.">
        <title>Genomic Encyclopedia of Bacterial and Archaeal Type Strains, Phase III: the genomes of soil and plant-associated and newly described type strains.</title>
        <authorList>
            <person name="Whitman W.B."/>
            <person name="Woyke T."/>
            <person name="Klenk H.P."/>
            <person name="Zhou Y."/>
            <person name="Lilburn T.G."/>
            <person name="Beck B.J."/>
            <person name="De Vos P."/>
            <person name="Vandamme P."/>
            <person name="Eisen J.A."/>
            <person name="Garrity G."/>
            <person name="Hugenholtz P."/>
            <person name="Kyrpides N.C."/>
        </authorList>
    </citation>
    <scope>NUCLEOTIDE SEQUENCE [LARGE SCALE GENOMIC DNA]</scope>
    <source>
        <strain evidence="1 2">CGMCC 1.10116</strain>
    </source>
</reference>
<dbReference type="SUPFAM" id="SSF140500">
    <property type="entry name" value="BAS1536-like"/>
    <property type="match status" value="1"/>
</dbReference>
<dbReference type="InterPro" id="IPR036638">
    <property type="entry name" value="HLH_DNA-bd_sf"/>
</dbReference>
<proteinExistence type="predicted"/>